<dbReference type="AlphaFoldDB" id="A0AA39MVX2"/>
<feature type="transmembrane region" description="Helical" evidence="1">
    <location>
        <begin position="15"/>
        <end position="35"/>
    </location>
</feature>
<dbReference type="Proteomes" id="UP001175226">
    <property type="component" value="Unassembled WGS sequence"/>
</dbReference>
<sequence length="112" mass="13040">MSNVYKPPTRTLQQYSYLLTLIMKLIFAFLLVLGASATTQALYLDTGELHSLFTSSCFADHSRSPSPFASYIPCCRGRTFERRRQEVRLTYTTVERVWRHVLVPQKEYLDLQ</sequence>
<evidence type="ECO:0000256" key="1">
    <source>
        <dbReference type="SAM" id="Phobius"/>
    </source>
</evidence>
<name>A0AA39MVX2_9AGAR</name>
<keyword evidence="1" id="KW-0472">Membrane</keyword>
<evidence type="ECO:0000313" key="2">
    <source>
        <dbReference type="EMBL" id="KAK0447785.1"/>
    </source>
</evidence>
<evidence type="ECO:0000313" key="3">
    <source>
        <dbReference type="Proteomes" id="UP001175226"/>
    </source>
</evidence>
<organism evidence="2 3">
    <name type="scientific">Armillaria borealis</name>
    <dbReference type="NCBI Taxonomy" id="47425"/>
    <lineage>
        <taxon>Eukaryota</taxon>
        <taxon>Fungi</taxon>
        <taxon>Dikarya</taxon>
        <taxon>Basidiomycota</taxon>
        <taxon>Agaricomycotina</taxon>
        <taxon>Agaricomycetes</taxon>
        <taxon>Agaricomycetidae</taxon>
        <taxon>Agaricales</taxon>
        <taxon>Marasmiineae</taxon>
        <taxon>Physalacriaceae</taxon>
        <taxon>Armillaria</taxon>
    </lineage>
</organism>
<keyword evidence="3" id="KW-1185">Reference proteome</keyword>
<gene>
    <name evidence="2" type="ORF">EV421DRAFT_161793</name>
</gene>
<accession>A0AA39MVX2</accession>
<comment type="caution">
    <text evidence="2">The sequence shown here is derived from an EMBL/GenBank/DDBJ whole genome shotgun (WGS) entry which is preliminary data.</text>
</comment>
<keyword evidence="1" id="KW-1133">Transmembrane helix</keyword>
<proteinExistence type="predicted"/>
<dbReference type="EMBL" id="JAUEPT010000011">
    <property type="protein sequence ID" value="KAK0447785.1"/>
    <property type="molecule type" value="Genomic_DNA"/>
</dbReference>
<protein>
    <submittedName>
        <fullName evidence="2">Uncharacterized protein</fullName>
    </submittedName>
</protein>
<reference evidence="2" key="1">
    <citation type="submission" date="2023-06" db="EMBL/GenBank/DDBJ databases">
        <authorList>
            <consortium name="Lawrence Berkeley National Laboratory"/>
            <person name="Ahrendt S."/>
            <person name="Sahu N."/>
            <person name="Indic B."/>
            <person name="Wong-Bajracharya J."/>
            <person name="Merenyi Z."/>
            <person name="Ke H.-M."/>
            <person name="Monk M."/>
            <person name="Kocsube S."/>
            <person name="Drula E."/>
            <person name="Lipzen A."/>
            <person name="Balint B."/>
            <person name="Henrissat B."/>
            <person name="Andreopoulos B."/>
            <person name="Martin F.M."/>
            <person name="Harder C.B."/>
            <person name="Rigling D."/>
            <person name="Ford K.L."/>
            <person name="Foster G.D."/>
            <person name="Pangilinan J."/>
            <person name="Papanicolaou A."/>
            <person name="Barry K."/>
            <person name="LaButti K."/>
            <person name="Viragh M."/>
            <person name="Koriabine M."/>
            <person name="Yan M."/>
            <person name="Riley R."/>
            <person name="Champramary S."/>
            <person name="Plett K.L."/>
            <person name="Tsai I.J."/>
            <person name="Slot J."/>
            <person name="Sipos G."/>
            <person name="Plett J."/>
            <person name="Nagy L.G."/>
            <person name="Grigoriev I.V."/>
        </authorList>
    </citation>
    <scope>NUCLEOTIDE SEQUENCE</scope>
    <source>
        <strain evidence="2">FPL87.14</strain>
    </source>
</reference>
<keyword evidence="1" id="KW-0812">Transmembrane</keyword>